<gene>
    <name evidence="2" type="ORF">HINF_LOCUS23393</name>
    <name evidence="3" type="ORF">HINF_LOCUS44747</name>
</gene>
<dbReference type="AlphaFoldDB" id="A0AA86PE93"/>
<dbReference type="EMBL" id="CATOUU010000623">
    <property type="protein sequence ID" value="CAI9935748.1"/>
    <property type="molecule type" value="Genomic_DNA"/>
</dbReference>
<accession>A0AA86PE93</accession>
<feature type="transmembrane region" description="Helical" evidence="1">
    <location>
        <begin position="68"/>
        <end position="88"/>
    </location>
</feature>
<protein>
    <submittedName>
        <fullName evidence="3">Hypothetical_protein</fullName>
    </submittedName>
</protein>
<evidence type="ECO:0000313" key="3">
    <source>
        <dbReference type="EMBL" id="CAL6052227.1"/>
    </source>
</evidence>
<comment type="caution">
    <text evidence="2">The sequence shown here is derived from an EMBL/GenBank/DDBJ whole genome shotgun (WGS) entry which is preliminary data.</text>
</comment>
<organism evidence="2">
    <name type="scientific">Hexamita inflata</name>
    <dbReference type="NCBI Taxonomy" id="28002"/>
    <lineage>
        <taxon>Eukaryota</taxon>
        <taxon>Metamonada</taxon>
        <taxon>Diplomonadida</taxon>
        <taxon>Hexamitidae</taxon>
        <taxon>Hexamitinae</taxon>
        <taxon>Hexamita</taxon>
    </lineage>
</organism>
<reference evidence="2" key="1">
    <citation type="submission" date="2023-06" db="EMBL/GenBank/DDBJ databases">
        <authorList>
            <person name="Kurt Z."/>
        </authorList>
    </citation>
    <scope>NUCLEOTIDE SEQUENCE</scope>
</reference>
<feature type="transmembrane region" description="Helical" evidence="1">
    <location>
        <begin position="45"/>
        <end position="62"/>
    </location>
</feature>
<keyword evidence="4" id="KW-1185">Reference proteome</keyword>
<evidence type="ECO:0000313" key="2">
    <source>
        <dbReference type="EMBL" id="CAI9935748.1"/>
    </source>
</evidence>
<dbReference type="Proteomes" id="UP001642409">
    <property type="component" value="Unassembled WGS sequence"/>
</dbReference>
<reference evidence="3 4" key="2">
    <citation type="submission" date="2024-07" db="EMBL/GenBank/DDBJ databases">
        <authorList>
            <person name="Akdeniz Z."/>
        </authorList>
    </citation>
    <scope>NUCLEOTIDE SEQUENCE [LARGE SCALE GENOMIC DNA]</scope>
</reference>
<evidence type="ECO:0000256" key="1">
    <source>
        <dbReference type="SAM" id="Phobius"/>
    </source>
</evidence>
<keyword evidence="1" id="KW-0472">Membrane</keyword>
<evidence type="ECO:0000313" key="4">
    <source>
        <dbReference type="Proteomes" id="UP001642409"/>
    </source>
</evidence>
<proteinExistence type="predicted"/>
<keyword evidence="1" id="KW-0812">Transmembrane</keyword>
<keyword evidence="1" id="KW-1133">Transmembrane helix</keyword>
<sequence length="115" mass="13859">MIWIFGSVDNKQKQNRLSHRSNIYHDFKLILMKTGKMKHITKEQLLLLQPVFLLLLLTVTFTCTLAQTFINFLFLLFFFKFFFFKIFVVHDRNVLTDLIVVPELFWDPVLQEFLL</sequence>
<name>A0AA86PE93_9EUKA</name>
<dbReference type="EMBL" id="CAXDID020000191">
    <property type="protein sequence ID" value="CAL6052227.1"/>
    <property type="molecule type" value="Genomic_DNA"/>
</dbReference>